<gene>
    <name evidence="2" type="ORF">GCM10020260_23780</name>
</gene>
<feature type="region of interest" description="Disordered" evidence="1">
    <location>
        <begin position="204"/>
        <end position="239"/>
    </location>
</feature>
<sequence length="239" mass="25206">MADILFTQGPDELKRAPLAHLHRRLEEVSQPAPSTIRLGERPFTTQIGLRAVPGTAAHRALAGALGVELPARVGEVTGDAADVAVLWLGPDEFLVVAPPERAELVPRLQDALGSEPGQVVDLSANRTIVELGGSAARDVLDKGSPADLHPRVFPARTAVTTTLGPAAVLLWRTAEDGWRVLPRASFAEYTALWLLDAVREHRHPASDGASDAAPDAAADPASASTPDSREEAAWPATMA</sequence>
<dbReference type="Gene3D" id="3.30.70.1520">
    <property type="entry name" value="Heterotetrameric sarcosine oxidase"/>
    <property type="match status" value="1"/>
</dbReference>
<dbReference type="Proteomes" id="UP001501736">
    <property type="component" value="Unassembled WGS sequence"/>
</dbReference>
<evidence type="ECO:0000313" key="2">
    <source>
        <dbReference type="EMBL" id="GAA3287377.1"/>
    </source>
</evidence>
<dbReference type="InterPro" id="IPR007375">
    <property type="entry name" value="SoxG"/>
</dbReference>
<accession>A0ABP6REL0</accession>
<organism evidence="2 3">
    <name type="scientific">Nesterenkonia halobia</name>
    <dbReference type="NCBI Taxonomy" id="37922"/>
    <lineage>
        <taxon>Bacteria</taxon>
        <taxon>Bacillati</taxon>
        <taxon>Actinomycetota</taxon>
        <taxon>Actinomycetes</taxon>
        <taxon>Micrococcales</taxon>
        <taxon>Micrococcaceae</taxon>
        <taxon>Nesterenkonia</taxon>
    </lineage>
</organism>
<dbReference type="SUPFAM" id="SSF103025">
    <property type="entry name" value="Folate-binding domain"/>
    <property type="match status" value="1"/>
</dbReference>
<dbReference type="InterPro" id="IPR027266">
    <property type="entry name" value="TrmE/GcvT-like"/>
</dbReference>
<protein>
    <recommendedName>
        <fullName evidence="4">Sarcosine oxidase subunit gamma</fullName>
    </recommendedName>
</protein>
<proteinExistence type="predicted"/>
<name>A0ABP6REL0_9MICC</name>
<comment type="caution">
    <text evidence="2">The sequence shown here is derived from an EMBL/GenBank/DDBJ whole genome shotgun (WGS) entry which is preliminary data.</text>
</comment>
<reference evidence="3" key="1">
    <citation type="journal article" date="2019" name="Int. J. Syst. Evol. Microbiol.">
        <title>The Global Catalogue of Microorganisms (GCM) 10K type strain sequencing project: providing services to taxonomists for standard genome sequencing and annotation.</title>
        <authorList>
            <consortium name="The Broad Institute Genomics Platform"/>
            <consortium name="The Broad Institute Genome Sequencing Center for Infectious Disease"/>
            <person name="Wu L."/>
            <person name="Ma J."/>
        </authorList>
    </citation>
    <scope>NUCLEOTIDE SEQUENCE [LARGE SCALE GENOMIC DNA]</scope>
    <source>
        <strain evidence="3">JCM 11483</strain>
    </source>
</reference>
<evidence type="ECO:0000313" key="3">
    <source>
        <dbReference type="Proteomes" id="UP001501736"/>
    </source>
</evidence>
<evidence type="ECO:0008006" key="4">
    <source>
        <dbReference type="Google" id="ProtNLM"/>
    </source>
</evidence>
<dbReference type="Pfam" id="PF04268">
    <property type="entry name" value="SoxG"/>
    <property type="match status" value="1"/>
</dbReference>
<feature type="compositionally biased region" description="Low complexity" evidence="1">
    <location>
        <begin position="206"/>
        <end position="226"/>
    </location>
</feature>
<dbReference type="NCBIfam" id="TIGR01375">
    <property type="entry name" value="soxG"/>
    <property type="match status" value="1"/>
</dbReference>
<dbReference type="Gene3D" id="3.30.1360.120">
    <property type="entry name" value="Probable tRNA modification gtpase trme, domain 1"/>
    <property type="match status" value="1"/>
</dbReference>
<keyword evidence="3" id="KW-1185">Reference proteome</keyword>
<evidence type="ECO:0000256" key="1">
    <source>
        <dbReference type="SAM" id="MobiDB-lite"/>
    </source>
</evidence>
<dbReference type="RefSeq" id="WP_344721654.1">
    <property type="nucleotide sequence ID" value="NZ_BAAAYG010000011.1"/>
</dbReference>
<dbReference type="EMBL" id="BAAAYG010000011">
    <property type="protein sequence ID" value="GAA3287377.1"/>
    <property type="molecule type" value="Genomic_DNA"/>
</dbReference>
<dbReference type="InterPro" id="IPR006280">
    <property type="entry name" value="SoxG_het"/>
</dbReference>